<accession>A0A413ES16</accession>
<dbReference type="InterPro" id="IPR011202">
    <property type="entry name" value="UCP014677"/>
</dbReference>
<dbReference type="Pfam" id="PF13289">
    <property type="entry name" value="SIR2_2"/>
    <property type="match status" value="1"/>
</dbReference>
<organism evidence="1 2">
    <name type="scientific">Bacteroides ovatus</name>
    <dbReference type="NCBI Taxonomy" id="28116"/>
    <lineage>
        <taxon>Bacteria</taxon>
        <taxon>Pseudomonadati</taxon>
        <taxon>Bacteroidota</taxon>
        <taxon>Bacteroidia</taxon>
        <taxon>Bacteroidales</taxon>
        <taxon>Bacteroidaceae</taxon>
        <taxon>Bacteroides</taxon>
    </lineage>
</organism>
<dbReference type="PIRSF" id="PIRSF014677">
    <property type="entry name" value="UCP014677"/>
    <property type="match status" value="1"/>
</dbReference>
<evidence type="ECO:0000313" key="1">
    <source>
        <dbReference type="EMBL" id="RGX10343.1"/>
    </source>
</evidence>
<dbReference type="RefSeq" id="WP_117830142.1">
    <property type="nucleotide sequence ID" value="NZ_JAQCPI010000009.1"/>
</dbReference>
<dbReference type="AlphaFoldDB" id="A0A413ES16"/>
<dbReference type="Proteomes" id="UP000286031">
    <property type="component" value="Unassembled WGS sequence"/>
</dbReference>
<dbReference type="EMBL" id="QSBI01000010">
    <property type="protein sequence ID" value="RGX10343.1"/>
    <property type="molecule type" value="Genomic_DNA"/>
</dbReference>
<gene>
    <name evidence="1" type="ORF">DWV35_09535</name>
</gene>
<comment type="caution">
    <text evidence="1">The sequence shown here is derived from an EMBL/GenBank/DDBJ whole genome shotgun (WGS) entry which is preliminary data.</text>
</comment>
<protein>
    <submittedName>
        <fullName evidence="1">Uncharacterized protein</fullName>
    </submittedName>
</protein>
<proteinExistence type="predicted"/>
<reference evidence="1 2" key="1">
    <citation type="submission" date="2018-08" db="EMBL/GenBank/DDBJ databases">
        <title>A genome reference for cultivated species of the human gut microbiota.</title>
        <authorList>
            <person name="Zou Y."/>
            <person name="Xue W."/>
            <person name="Luo G."/>
        </authorList>
    </citation>
    <scope>NUCLEOTIDE SEQUENCE [LARGE SCALE GENOMIC DNA]</scope>
    <source>
        <strain evidence="1 2">AF04-46</strain>
    </source>
</reference>
<sequence>MTKEELIGIIKNKKSAPFLFLGSGFTKHYLNTPTWEELLSRFASKHINAYYTSLGTYDLSVIASEIAKEENKSFWDLPNDNKFKQSFQDKAISTSSVLKYKIATFLKELTHNSIPEKYTEELELLKTINIDGIITTNWDDLIEILLPKLTKYVGQEELIFSSVLNIGEIYKVHGCVYQPETMVLTKEDYNGFNDKNTYLAAKLITIFIEHPIVFIGYSINDSNIKEILSSIVKCLNQEKIKKLQNNLFFVEWNPDENSDFMIQPHDITMEHGFILPVTRIITHEYKPVYECLATFERGIPTHLLRLYKKQFYEIVFSEKPEKQLYALPGKDIDVTPNIQVVYGFGAIDKYKSAVGYTGLKAINLFRDIVDNNGNYEHEIILTKTIPELRKNTKFIPCYKYLKAVGIISDETYNNNKLGVNFPLNKKEDFYFYSFREDEKKKTINEAIEDYADAIWKVCALIPYLDIKDEELEILHDFISKNFNDFLVLKKKPDYSTYFKKLICFYDWRKYGW</sequence>
<evidence type="ECO:0000313" key="2">
    <source>
        <dbReference type="Proteomes" id="UP000286031"/>
    </source>
</evidence>
<name>A0A413ES16_BACOV</name>